<feature type="transmembrane region" description="Helical" evidence="1">
    <location>
        <begin position="20"/>
        <end position="43"/>
    </location>
</feature>
<accession>D8JQJ4</accession>
<evidence type="ECO:0008006" key="4">
    <source>
        <dbReference type="Google" id="ProtNLM"/>
    </source>
</evidence>
<keyword evidence="1" id="KW-0812">Transmembrane</keyword>
<dbReference type="AlphaFoldDB" id="D8JQJ4"/>
<dbReference type="PANTHER" id="PTHR38831">
    <property type="entry name" value="TYPE II SECRETION SYSTEM PROTEIN K"/>
    <property type="match status" value="1"/>
</dbReference>
<gene>
    <name evidence="2" type="ordered locus">Hden_2149</name>
</gene>
<dbReference type="eggNOG" id="COG3156">
    <property type="taxonomic scope" value="Bacteria"/>
</dbReference>
<dbReference type="EMBL" id="CP002083">
    <property type="protein sequence ID" value="ADJ23948.1"/>
    <property type="molecule type" value="Genomic_DNA"/>
</dbReference>
<dbReference type="InterPro" id="IPR005628">
    <property type="entry name" value="GspK"/>
</dbReference>
<keyword evidence="3" id="KW-1185">Reference proteome</keyword>
<dbReference type="HOGENOM" id="CLU_923696_0_0_5"/>
<dbReference type="RefSeq" id="WP_013216107.1">
    <property type="nucleotide sequence ID" value="NC_014313.1"/>
</dbReference>
<dbReference type="PANTHER" id="PTHR38831:SF2">
    <property type="entry name" value="TYPE II SECRETION SYSTEM PROTEIN K"/>
    <property type="match status" value="1"/>
</dbReference>
<protein>
    <recommendedName>
        <fullName evidence="4">General secretion pathway protein K</fullName>
    </recommendedName>
</protein>
<keyword evidence="1" id="KW-0472">Membrane</keyword>
<name>D8JQJ4_HYPDA</name>
<keyword evidence="1" id="KW-1133">Transmembrane helix</keyword>
<dbReference type="Proteomes" id="UP000002033">
    <property type="component" value="Chromosome"/>
</dbReference>
<evidence type="ECO:0000256" key="1">
    <source>
        <dbReference type="SAM" id="Phobius"/>
    </source>
</evidence>
<evidence type="ECO:0000313" key="3">
    <source>
        <dbReference type="Proteomes" id="UP000002033"/>
    </source>
</evidence>
<dbReference type="GO" id="GO:0009306">
    <property type="term" value="P:protein secretion"/>
    <property type="evidence" value="ECO:0007669"/>
    <property type="project" value="InterPro"/>
</dbReference>
<dbReference type="GO" id="GO:0016020">
    <property type="term" value="C:membrane"/>
    <property type="evidence" value="ECO:0007669"/>
    <property type="project" value="InterPro"/>
</dbReference>
<reference evidence="3" key="1">
    <citation type="journal article" date="2011" name="J. Bacteriol.">
        <title>Genome sequences of eight morphologically diverse alphaproteobacteria.</title>
        <authorList>
            <consortium name="US DOE Joint Genome Institute"/>
            <person name="Brown P.J."/>
            <person name="Kysela D.T."/>
            <person name="Buechlein A."/>
            <person name="Hemmerich C."/>
            <person name="Brun Y.V."/>
        </authorList>
    </citation>
    <scope>NUCLEOTIDE SEQUENCE [LARGE SCALE GENOMIC DNA]</scope>
    <source>
        <strain evidence="3">ATCC 51888 / DSM 1869 / NCIB 11706 / TK 0415</strain>
    </source>
</reference>
<dbReference type="KEGG" id="hdn:Hden_2149"/>
<dbReference type="STRING" id="582899.Hden_2149"/>
<sequence length="305" mass="33138">MEQRTKCAGRELQQHGEAGFVMLVVLWVLTAATILVVSFNAAVRSSAASATAEVDWTVSEALLDAGLEVGAAHLVDLNEKQRWPGDGTPHAIAFAGVKLVITATDANALIDVNQADEKLLRSFLRKFSSAPAEADRLGSLIMEAREAAVNTNSQTPSKTNDNASQDTFRAHMAFADVWQLGRTRGVPERLFKRIEPYLTVYSAEGTINPATAPEKVLEAIPDINRADLVKLKYSSRDASNDVLDKARSYLTEQRGPAFIIKVSAQRTGSSHRVERTFAIVTGIDTAAPYRLLAKWPTVSASAEKM</sequence>
<organism evidence="2 3">
    <name type="scientific">Hyphomicrobium denitrificans (strain ATCC 51888 / DSM 1869 / NCIMB 11706 / TK 0415)</name>
    <dbReference type="NCBI Taxonomy" id="582899"/>
    <lineage>
        <taxon>Bacteria</taxon>
        <taxon>Pseudomonadati</taxon>
        <taxon>Pseudomonadota</taxon>
        <taxon>Alphaproteobacteria</taxon>
        <taxon>Hyphomicrobiales</taxon>
        <taxon>Hyphomicrobiaceae</taxon>
        <taxon>Hyphomicrobium</taxon>
    </lineage>
</organism>
<proteinExistence type="predicted"/>
<evidence type="ECO:0000313" key="2">
    <source>
        <dbReference type="EMBL" id="ADJ23948.1"/>
    </source>
</evidence>